<sequence length="356" mass="40064">MSGRHYQVRKRRHILPRPTDNILPQSATRLLPQLRPLAPKSSCHPVSSGQHRLQLKHNNIRDELDSKAPLATTTNIKPKHPPTSRPLDPVCSYDLELPSIFPSINSMASNHERKQCVALTPCTNIWSNRMPLTSVDFSFPELVSGNEFLGVTTHEHHYPSTHLLPYSNVQFQSTLGNSNGGDYCNPSHSVPEDAFLTAITQPTIGIHQSGCSAHFWTQCNFMQGENESVDQHSPVSIQQLPPSQIAYHEPVQQNSQQVACPPVWRSHLESIMFSDPEDKGISKLKHSYRDLQQHINEAHKWQSGAACATCENLFCSHLDKMMLLEAAKGDISEVKDFLRRSFKALRDHIQDAHRGC</sequence>
<accession>A0A3N4LAT7</accession>
<feature type="region of interest" description="Disordered" evidence="1">
    <location>
        <begin position="63"/>
        <end position="88"/>
    </location>
</feature>
<reference evidence="2 3" key="1">
    <citation type="journal article" date="2018" name="Nat. Ecol. Evol.">
        <title>Pezizomycetes genomes reveal the molecular basis of ectomycorrhizal truffle lifestyle.</title>
        <authorList>
            <person name="Murat C."/>
            <person name="Payen T."/>
            <person name="Noel B."/>
            <person name="Kuo A."/>
            <person name="Morin E."/>
            <person name="Chen J."/>
            <person name="Kohler A."/>
            <person name="Krizsan K."/>
            <person name="Balestrini R."/>
            <person name="Da Silva C."/>
            <person name="Montanini B."/>
            <person name="Hainaut M."/>
            <person name="Levati E."/>
            <person name="Barry K.W."/>
            <person name="Belfiori B."/>
            <person name="Cichocki N."/>
            <person name="Clum A."/>
            <person name="Dockter R.B."/>
            <person name="Fauchery L."/>
            <person name="Guy J."/>
            <person name="Iotti M."/>
            <person name="Le Tacon F."/>
            <person name="Lindquist E.A."/>
            <person name="Lipzen A."/>
            <person name="Malagnac F."/>
            <person name="Mello A."/>
            <person name="Molinier V."/>
            <person name="Miyauchi S."/>
            <person name="Poulain J."/>
            <person name="Riccioni C."/>
            <person name="Rubini A."/>
            <person name="Sitrit Y."/>
            <person name="Splivallo R."/>
            <person name="Traeger S."/>
            <person name="Wang M."/>
            <person name="Zifcakova L."/>
            <person name="Wipf D."/>
            <person name="Zambonelli A."/>
            <person name="Paolocci F."/>
            <person name="Nowrousian M."/>
            <person name="Ottonello S."/>
            <person name="Baldrian P."/>
            <person name="Spatafora J.W."/>
            <person name="Henrissat B."/>
            <person name="Nagy L.G."/>
            <person name="Aury J.M."/>
            <person name="Wincker P."/>
            <person name="Grigoriev I.V."/>
            <person name="Bonfante P."/>
            <person name="Martin F.M."/>
        </authorList>
    </citation>
    <scope>NUCLEOTIDE SEQUENCE [LARGE SCALE GENOMIC DNA]</scope>
    <source>
        <strain evidence="2 3">ATCC MYA-4762</strain>
    </source>
</reference>
<gene>
    <name evidence="2" type="ORF">L211DRAFT_896029</name>
</gene>
<dbReference type="InParanoid" id="A0A3N4LAT7"/>
<proteinExistence type="predicted"/>
<dbReference type="AlphaFoldDB" id="A0A3N4LAT7"/>
<evidence type="ECO:0000313" key="3">
    <source>
        <dbReference type="Proteomes" id="UP000267821"/>
    </source>
</evidence>
<dbReference type="EMBL" id="ML121584">
    <property type="protein sequence ID" value="RPB19766.1"/>
    <property type="molecule type" value="Genomic_DNA"/>
</dbReference>
<protein>
    <submittedName>
        <fullName evidence="2">Uncharacterized protein</fullName>
    </submittedName>
</protein>
<keyword evidence="3" id="KW-1185">Reference proteome</keyword>
<dbReference type="OrthoDB" id="5437621at2759"/>
<evidence type="ECO:0000313" key="2">
    <source>
        <dbReference type="EMBL" id="RPB19766.1"/>
    </source>
</evidence>
<name>A0A3N4LAT7_9PEZI</name>
<dbReference type="Proteomes" id="UP000267821">
    <property type="component" value="Unassembled WGS sequence"/>
</dbReference>
<evidence type="ECO:0000256" key="1">
    <source>
        <dbReference type="SAM" id="MobiDB-lite"/>
    </source>
</evidence>
<organism evidence="2 3">
    <name type="scientific">Terfezia boudieri ATCC MYA-4762</name>
    <dbReference type="NCBI Taxonomy" id="1051890"/>
    <lineage>
        <taxon>Eukaryota</taxon>
        <taxon>Fungi</taxon>
        <taxon>Dikarya</taxon>
        <taxon>Ascomycota</taxon>
        <taxon>Pezizomycotina</taxon>
        <taxon>Pezizomycetes</taxon>
        <taxon>Pezizales</taxon>
        <taxon>Pezizaceae</taxon>
        <taxon>Terfezia</taxon>
    </lineage>
</organism>